<protein>
    <submittedName>
        <fullName evidence="1">Uncharacterized protein</fullName>
    </submittedName>
</protein>
<keyword evidence="3" id="KW-1185">Reference proteome</keyword>
<comment type="caution">
    <text evidence="1">The sequence shown here is derived from an EMBL/GenBank/DDBJ whole genome shotgun (WGS) entry which is preliminary data.</text>
</comment>
<proteinExistence type="predicted"/>
<reference evidence="1" key="1">
    <citation type="submission" date="2023-11" db="EMBL/GenBank/DDBJ databases">
        <authorList>
            <person name="De Vega J J."/>
            <person name="De Vega J J."/>
        </authorList>
    </citation>
    <scope>NUCLEOTIDE SEQUENCE</scope>
</reference>
<dbReference type="AlphaFoldDB" id="A0AAD2H075"/>
<evidence type="ECO:0000313" key="3">
    <source>
        <dbReference type="Proteomes" id="UP001295794"/>
    </source>
</evidence>
<dbReference type="EMBL" id="CAVNYO010000097">
    <property type="protein sequence ID" value="CAK5265684.1"/>
    <property type="molecule type" value="Genomic_DNA"/>
</dbReference>
<dbReference type="EMBL" id="CAVNYO010000444">
    <property type="protein sequence ID" value="CAK5281803.1"/>
    <property type="molecule type" value="Genomic_DNA"/>
</dbReference>
<dbReference type="Proteomes" id="UP001295794">
    <property type="component" value="Unassembled WGS sequence"/>
</dbReference>
<organism evidence="1 3">
    <name type="scientific">Mycena citricolor</name>
    <dbReference type="NCBI Taxonomy" id="2018698"/>
    <lineage>
        <taxon>Eukaryota</taxon>
        <taxon>Fungi</taxon>
        <taxon>Dikarya</taxon>
        <taxon>Basidiomycota</taxon>
        <taxon>Agaricomycotina</taxon>
        <taxon>Agaricomycetes</taxon>
        <taxon>Agaricomycetidae</taxon>
        <taxon>Agaricales</taxon>
        <taxon>Marasmiineae</taxon>
        <taxon>Mycenaceae</taxon>
        <taxon>Mycena</taxon>
    </lineage>
</organism>
<name>A0AAD2H075_9AGAR</name>
<evidence type="ECO:0000313" key="2">
    <source>
        <dbReference type="EMBL" id="CAK5281803.1"/>
    </source>
</evidence>
<gene>
    <name evidence="2" type="ORF">MYCIT1_LOCUS33061</name>
    <name evidence="1" type="ORF">MYCIT1_LOCUS6865</name>
</gene>
<evidence type="ECO:0000313" key="1">
    <source>
        <dbReference type="EMBL" id="CAK5265684.1"/>
    </source>
</evidence>
<accession>A0AAD2H075</accession>
<sequence length="77" mass="8796">MLPTSCDVGANTLRSTCRYQWDRKIVVMLYRILYEAVSRLLLRHRAYRSKGSLLAAILLLWSTKSIVASCHKVVATQ</sequence>